<feature type="domain" description="MATH" evidence="1">
    <location>
        <begin position="13"/>
        <end position="66"/>
    </location>
</feature>
<reference evidence="2 3" key="1">
    <citation type="journal article" date="2013" name="BMC Genomics">
        <title>The miniature genome of a carnivorous plant Genlisea aurea contains a low number of genes and short non-coding sequences.</title>
        <authorList>
            <person name="Leushkin E.V."/>
            <person name="Sutormin R.A."/>
            <person name="Nabieva E.R."/>
            <person name="Penin A.A."/>
            <person name="Kondrashov A.S."/>
            <person name="Logacheva M.D."/>
        </authorList>
    </citation>
    <scope>NUCLEOTIDE SEQUENCE [LARGE SCALE GENOMIC DNA]</scope>
</reference>
<dbReference type="AlphaFoldDB" id="S8DWE8"/>
<dbReference type="OrthoDB" id="630936at2759"/>
<proteinExistence type="predicted"/>
<dbReference type="InterPro" id="IPR008974">
    <property type="entry name" value="TRAF-like"/>
</dbReference>
<feature type="non-terminal residue" evidence="2">
    <location>
        <position position="66"/>
    </location>
</feature>
<organism evidence="2 3">
    <name type="scientific">Genlisea aurea</name>
    <dbReference type="NCBI Taxonomy" id="192259"/>
    <lineage>
        <taxon>Eukaryota</taxon>
        <taxon>Viridiplantae</taxon>
        <taxon>Streptophyta</taxon>
        <taxon>Embryophyta</taxon>
        <taxon>Tracheophyta</taxon>
        <taxon>Spermatophyta</taxon>
        <taxon>Magnoliopsida</taxon>
        <taxon>eudicotyledons</taxon>
        <taxon>Gunneridae</taxon>
        <taxon>Pentapetalae</taxon>
        <taxon>asterids</taxon>
        <taxon>lamiids</taxon>
        <taxon>Lamiales</taxon>
        <taxon>Lentibulariaceae</taxon>
        <taxon>Genlisea</taxon>
    </lineage>
</organism>
<name>S8DWE8_9LAMI</name>
<dbReference type="EMBL" id="AUSU01004937">
    <property type="protein sequence ID" value="EPS64267.1"/>
    <property type="molecule type" value="Genomic_DNA"/>
</dbReference>
<dbReference type="InterPro" id="IPR002083">
    <property type="entry name" value="MATH/TRAF_dom"/>
</dbReference>
<keyword evidence="3" id="KW-1185">Reference proteome</keyword>
<dbReference type="PROSITE" id="PS50144">
    <property type="entry name" value="MATH"/>
    <property type="match status" value="1"/>
</dbReference>
<dbReference type="CDD" id="cd00121">
    <property type="entry name" value="MATH"/>
    <property type="match status" value="1"/>
</dbReference>
<evidence type="ECO:0000259" key="1">
    <source>
        <dbReference type="PROSITE" id="PS50144"/>
    </source>
</evidence>
<gene>
    <name evidence="2" type="ORF">M569_10514</name>
</gene>
<protein>
    <recommendedName>
        <fullName evidence="1">MATH domain-containing protein</fullName>
    </recommendedName>
</protein>
<accession>S8DWE8</accession>
<evidence type="ECO:0000313" key="2">
    <source>
        <dbReference type="EMBL" id="EPS64267.1"/>
    </source>
</evidence>
<evidence type="ECO:0000313" key="3">
    <source>
        <dbReference type="Proteomes" id="UP000015453"/>
    </source>
</evidence>
<dbReference type="SUPFAM" id="SSF49599">
    <property type="entry name" value="TRAF domain-like"/>
    <property type="match status" value="1"/>
</dbReference>
<sequence>MATSSVSEFKPVDGTHEFTIVGYSLSVFFGPGYAVNSETFKVGDHSWSIAFYPRGRDRYASADAVS</sequence>
<dbReference type="Gene3D" id="2.60.210.10">
    <property type="entry name" value="Apoptosis, Tumor Necrosis Factor Receptor Associated Protein 2, Chain A"/>
    <property type="match status" value="1"/>
</dbReference>
<comment type="caution">
    <text evidence="2">The sequence shown here is derived from an EMBL/GenBank/DDBJ whole genome shotgun (WGS) entry which is preliminary data.</text>
</comment>
<dbReference type="Proteomes" id="UP000015453">
    <property type="component" value="Unassembled WGS sequence"/>
</dbReference>